<dbReference type="EMBL" id="BART01018667">
    <property type="protein sequence ID" value="GAG76710.1"/>
    <property type="molecule type" value="Genomic_DNA"/>
</dbReference>
<gene>
    <name evidence="1" type="ORF">S01H4_35167</name>
</gene>
<dbReference type="Gene3D" id="3.90.1720.10">
    <property type="entry name" value="endopeptidase domain like (from Nostoc punctiforme)"/>
    <property type="match status" value="1"/>
</dbReference>
<dbReference type="AlphaFoldDB" id="X1A3N9"/>
<sequence>MSHHTKKYKKKEILKSLSLSFNESNLMSYQDIKDKILPFDLIACRGGDILSDLIDVMESKQVGMGTFSHVGMIVTSDILPRCIVDDGYYYLEKNKHYILESTFSYTIKGITDYLPDVTTNEGKFGVQLRDFEELIPTYITNEKTKVAWCKLMNNPYMMNPNDTDDTLLERREILKCQFMKFFEDYHQRLYEIDALGLFGAMFPSLRLVRDMKDDVCKHLFKTLNKYKLTNSV</sequence>
<proteinExistence type="predicted"/>
<accession>X1A3N9</accession>
<name>X1A3N9_9ZZZZ</name>
<organism evidence="1">
    <name type="scientific">marine sediment metagenome</name>
    <dbReference type="NCBI Taxonomy" id="412755"/>
    <lineage>
        <taxon>unclassified sequences</taxon>
        <taxon>metagenomes</taxon>
        <taxon>ecological metagenomes</taxon>
    </lineage>
</organism>
<feature type="non-terminal residue" evidence="1">
    <location>
        <position position="232"/>
    </location>
</feature>
<reference evidence="1" key="1">
    <citation type="journal article" date="2014" name="Front. Microbiol.">
        <title>High frequency of phylogenetically diverse reductive dehalogenase-homologous genes in deep subseafloor sedimentary metagenomes.</title>
        <authorList>
            <person name="Kawai M."/>
            <person name="Futagami T."/>
            <person name="Toyoda A."/>
            <person name="Takaki Y."/>
            <person name="Nishi S."/>
            <person name="Hori S."/>
            <person name="Arai W."/>
            <person name="Tsubouchi T."/>
            <person name="Morono Y."/>
            <person name="Uchiyama I."/>
            <person name="Ito T."/>
            <person name="Fujiyama A."/>
            <person name="Inagaki F."/>
            <person name="Takami H."/>
        </authorList>
    </citation>
    <scope>NUCLEOTIDE SEQUENCE</scope>
    <source>
        <strain evidence="1">Expedition CK06-06</strain>
    </source>
</reference>
<protein>
    <submittedName>
        <fullName evidence="1">Uncharacterized protein</fullName>
    </submittedName>
</protein>
<comment type="caution">
    <text evidence="1">The sequence shown here is derived from an EMBL/GenBank/DDBJ whole genome shotgun (WGS) entry which is preliminary data.</text>
</comment>
<evidence type="ECO:0000313" key="1">
    <source>
        <dbReference type="EMBL" id="GAG76710.1"/>
    </source>
</evidence>